<keyword evidence="5" id="KW-1185">Reference proteome</keyword>
<feature type="region of interest" description="Disordered" evidence="1">
    <location>
        <begin position="362"/>
        <end position="381"/>
    </location>
</feature>
<dbReference type="RefSeq" id="WP_149656309.1">
    <property type="nucleotide sequence ID" value="NZ_VTZN01000256.1"/>
</dbReference>
<feature type="domain" description="S-Me-THD N-terminal" evidence="2">
    <location>
        <begin position="10"/>
        <end position="164"/>
    </location>
</feature>
<dbReference type="Gene3D" id="2.40.390.10">
    <property type="entry name" value="CV3147-like"/>
    <property type="match status" value="1"/>
</dbReference>
<evidence type="ECO:0000259" key="3">
    <source>
        <dbReference type="Pfam" id="PF20906"/>
    </source>
</evidence>
<dbReference type="InterPro" id="IPR027479">
    <property type="entry name" value="S-Me-THD_N_sf"/>
</dbReference>
<reference evidence="4 5" key="1">
    <citation type="submission" date="2019-09" db="EMBL/GenBank/DDBJ databases">
        <title>Report of infection by Mycobacterium simiae a patient suffering from pulmonary tuberculosis.</title>
        <authorList>
            <person name="Mohanty P.S."/>
            <person name="Bansal A.K."/>
            <person name="Singh H."/>
            <person name="Sharma S."/>
            <person name="Patil S.A."/>
            <person name="Upadhaya P."/>
            <person name="Singh P.K."/>
            <person name="Kumar D."/>
            <person name="Kumar S."/>
            <person name="Singh R.K."/>
            <person name="Chaudhary B."/>
        </authorList>
    </citation>
    <scope>NUCLEOTIDE SEQUENCE [LARGE SCALE GENOMIC DNA]</scope>
    <source>
        <strain evidence="4 5">JAL-560-SIM</strain>
    </source>
</reference>
<gene>
    <name evidence="4" type="ORF">F0Q45_24200</name>
</gene>
<dbReference type="InterPro" id="IPR010318">
    <property type="entry name" value="S-Me-THD_N"/>
</dbReference>
<evidence type="ECO:0000259" key="2">
    <source>
        <dbReference type="Pfam" id="PF06032"/>
    </source>
</evidence>
<dbReference type="InterPro" id="IPR024071">
    <property type="entry name" value="S-Me-THD_C_sf"/>
</dbReference>
<sequence length="381" mass="39774">MSWQIEDATIADLARGAAVLGTGGGGDPYIGGLLARQAITRNGPVDAVTVDELPDDAMVITVALMGAPTVLIEKPPSLTAVISPITAVSAYLGRPATHIACFEAGGVNSTIPVAAAAMLGLPLVDGDGMGRAFPELQMVLPTLYGIAASPVVLGDEKGNVAVLQTIDNVWTERIARVACVEMGSLVPFAGFPMSGAQTRNTLVPGSLRRCVEIGAGIRTARDEKNDPVGRVVEMLSGRELFEGKVVDVQRATTRGFARGAARIEGATGILTLQFQNEHLIADLDGLPLATTPDLIMVLERDSGEPITTEALRYGLRVRVVAAPADTRWHSAAGLALVGPGYFGYHIPAHRFDGSVNAGGEPLLGKLEPKSYSQNTRPAGGR</sequence>
<dbReference type="Gene3D" id="3.40.1610.10">
    <property type="entry name" value="CV3147-like domain"/>
    <property type="match status" value="1"/>
</dbReference>
<dbReference type="Proteomes" id="UP000324701">
    <property type="component" value="Unassembled WGS sequence"/>
</dbReference>
<dbReference type="AlphaFoldDB" id="A0A5B1BBK8"/>
<dbReference type="Pfam" id="PF06032">
    <property type="entry name" value="S-Me-THD_N"/>
    <property type="match status" value="1"/>
</dbReference>
<accession>A0A5B1BBK8</accession>
<dbReference type="OrthoDB" id="3170437at2"/>
<comment type="caution">
    <text evidence="4">The sequence shown here is derived from an EMBL/GenBank/DDBJ whole genome shotgun (WGS) entry which is preliminary data.</text>
</comment>
<evidence type="ECO:0000313" key="4">
    <source>
        <dbReference type="EMBL" id="KAA1245381.1"/>
    </source>
</evidence>
<organism evidence="4 5">
    <name type="scientific">Mycobacterium simiae</name>
    <name type="common">Mycobacterium habana</name>
    <dbReference type="NCBI Taxonomy" id="1784"/>
    <lineage>
        <taxon>Bacteria</taxon>
        <taxon>Bacillati</taxon>
        <taxon>Actinomycetota</taxon>
        <taxon>Actinomycetes</taxon>
        <taxon>Mycobacteriales</taxon>
        <taxon>Mycobacteriaceae</taxon>
        <taxon>Mycobacterium</taxon>
        <taxon>Mycobacterium simiae complex</taxon>
    </lineage>
</organism>
<proteinExistence type="predicted"/>
<dbReference type="InterPro" id="IPR048350">
    <property type="entry name" value="S-Me-THD-like_C"/>
</dbReference>
<name>A0A5B1BBK8_MYCSI</name>
<dbReference type="Pfam" id="PF20906">
    <property type="entry name" value="S-Me-THD_C"/>
    <property type="match status" value="1"/>
</dbReference>
<evidence type="ECO:0000313" key="5">
    <source>
        <dbReference type="Proteomes" id="UP000324701"/>
    </source>
</evidence>
<dbReference type="EMBL" id="VTZN01000256">
    <property type="protein sequence ID" value="KAA1245381.1"/>
    <property type="molecule type" value="Genomic_DNA"/>
</dbReference>
<protein>
    <submittedName>
        <fullName evidence="4">DUF917 domain-containing protein</fullName>
    </submittedName>
</protein>
<feature type="domain" description="S-Me-THD-like C-terminal" evidence="3">
    <location>
        <begin position="167"/>
        <end position="348"/>
    </location>
</feature>
<dbReference type="SUPFAM" id="SSF160991">
    <property type="entry name" value="CV3147-like"/>
    <property type="match status" value="1"/>
</dbReference>
<evidence type="ECO:0000256" key="1">
    <source>
        <dbReference type="SAM" id="MobiDB-lite"/>
    </source>
</evidence>
<feature type="compositionally biased region" description="Polar residues" evidence="1">
    <location>
        <begin position="370"/>
        <end position="381"/>
    </location>
</feature>